<evidence type="ECO:0000256" key="6">
    <source>
        <dbReference type="ARBA" id="ARBA00038001"/>
    </source>
</evidence>
<keyword evidence="3" id="KW-0408">Iron</keyword>
<dbReference type="Pfam" id="PF00355">
    <property type="entry name" value="Rieske"/>
    <property type="match status" value="1"/>
</dbReference>
<comment type="caution">
    <text evidence="8">The sequence shown here is derived from an EMBL/GenBank/DDBJ whole genome shotgun (WGS) entry which is preliminary data.</text>
</comment>
<evidence type="ECO:0000256" key="2">
    <source>
        <dbReference type="ARBA" id="ARBA00022723"/>
    </source>
</evidence>
<accession>A0ABQ6PN13</accession>
<evidence type="ECO:0000256" key="5">
    <source>
        <dbReference type="ARBA" id="ARBA00034078"/>
    </source>
</evidence>
<evidence type="ECO:0000256" key="3">
    <source>
        <dbReference type="ARBA" id="ARBA00023004"/>
    </source>
</evidence>
<dbReference type="PANTHER" id="PTHR21496:SF0">
    <property type="entry name" value="RIESKE DOMAIN-CONTAINING PROTEIN"/>
    <property type="match status" value="1"/>
</dbReference>
<evidence type="ECO:0000256" key="1">
    <source>
        <dbReference type="ARBA" id="ARBA00022714"/>
    </source>
</evidence>
<dbReference type="RefSeq" id="WP_338223670.1">
    <property type="nucleotide sequence ID" value="NZ_BTPD01000004.1"/>
</dbReference>
<organism evidence="8 9">
    <name type="scientific">Algoriphagus confluentis</name>
    <dbReference type="NCBI Taxonomy" id="1697556"/>
    <lineage>
        <taxon>Bacteria</taxon>
        <taxon>Pseudomonadati</taxon>
        <taxon>Bacteroidota</taxon>
        <taxon>Cytophagia</taxon>
        <taxon>Cytophagales</taxon>
        <taxon>Cyclobacteriaceae</taxon>
        <taxon>Algoriphagus</taxon>
    </lineage>
</organism>
<comment type="similarity">
    <text evidence="6">Belongs to the bacterial ring-hydroxylating dioxygenase ferredoxin component family.</text>
</comment>
<evidence type="ECO:0000259" key="7">
    <source>
        <dbReference type="PROSITE" id="PS51296"/>
    </source>
</evidence>
<feature type="domain" description="Rieske" evidence="7">
    <location>
        <begin position="14"/>
        <end position="104"/>
    </location>
</feature>
<keyword evidence="4" id="KW-0411">Iron-sulfur</keyword>
<evidence type="ECO:0000256" key="4">
    <source>
        <dbReference type="ARBA" id="ARBA00023014"/>
    </source>
</evidence>
<sequence>MREFQLGNSKKDIWEMIPERKIKKVRLGDKEVAVLRLKDTIYAFEPFCPHRGASLLTAFTNSKEEIICPLHQYRFDLKTGQVKSGYCREMEVYPCSLGENGLTITIPQ</sequence>
<keyword evidence="9" id="KW-1185">Reference proteome</keyword>
<dbReference type="Gene3D" id="2.102.10.10">
    <property type="entry name" value="Rieske [2Fe-2S] iron-sulphur domain"/>
    <property type="match status" value="1"/>
</dbReference>
<name>A0ABQ6PN13_9BACT</name>
<reference evidence="8 9" key="1">
    <citation type="submission" date="2023-08" db="EMBL/GenBank/DDBJ databases">
        <title>Draft genome sequence of Algoriphagus confluentis.</title>
        <authorList>
            <person name="Takatani N."/>
            <person name="Hosokawa M."/>
            <person name="Sawabe T."/>
        </authorList>
    </citation>
    <scope>NUCLEOTIDE SEQUENCE [LARGE SCALE GENOMIC DNA]</scope>
    <source>
        <strain evidence="8 9">NBRC 111222</strain>
    </source>
</reference>
<dbReference type="PROSITE" id="PS51296">
    <property type="entry name" value="RIESKE"/>
    <property type="match status" value="1"/>
</dbReference>
<keyword evidence="2" id="KW-0479">Metal-binding</keyword>
<dbReference type="CDD" id="cd03467">
    <property type="entry name" value="Rieske"/>
    <property type="match status" value="1"/>
</dbReference>
<proteinExistence type="inferred from homology"/>
<gene>
    <name evidence="8" type="ORF">Aconfl_15750</name>
</gene>
<dbReference type="EMBL" id="BTPD01000004">
    <property type="protein sequence ID" value="GMQ28932.1"/>
    <property type="molecule type" value="Genomic_DNA"/>
</dbReference>
<dbReference type="PANTHER" id="PTHR21496">
    <property type="entry name" value="FERREDOXIN-RELATED"/>
    <property type="match status" value="1"/>
</dbReference>
<dbReference type="InterPro" id="IPR036922">
    <property type="entry name" value="Rieske_2Fe-2S_sf"/>
</dbReference>
<dbReference type="InterPro" id="IPR017941">
    <property type="entry name" value="Rieske_2Fe-2S"/>
</dbReference>
<keyword evidence="1" id="KW-0001">2Fe-2S</keyword>
<evidence type="ECO:0000313" key="9">
    <source>
        <dbReference type="Proteomes" id="UP001338309"/>
    </source>
</evidence>
<dbReference type="Proteomes" id="UP001338309">
    <property type="component" value="Unassembled WGS sequence"/>
</dbReference>
<comment type="cofactor">
    <cofactor evidence="5">
        <name>[2Fe-2S] cluster</name>
        <dbReference type="ChEBI" id="CHEBI:190135"/>
    </cofactor>
</comment>
<evidence type="ECO:0000313" key="8">
    <source>
        <dbReference type="EMBL" id="GMQ28932.1"/>
    </source>
</evidence>
<dbReference type="SUPFAM" id="SSF50022">
    <property type="entry name" value="ISP domain"/>
    <property type="match status" value="1"/>
</dbReference>
<protein>
    <recommendedName>
        <fullName evidence="7">Rieske domain-containing protein</fullName>
    </recommendedName>
</protein>